<organism evidence="7 8">
    <name type="scientific">Lodderomyces elongisporus (strain ATCC 11503 / CBS 2605 / JCM 1781 / NBRC 1676 / NRRL YB-4239)</name>
    <name type="common">Yeast</name>
    <name type="synonym">Saccharomyces elongisporus</name>
    <dbReference type="NCBI Taxonomy" id="379508"/>
    <lineage>
        <taxon>Eukaryota</taxon>
        <taxon>Fungi</taxon>
        <taxon>Dikarya</taxon>
        <taxon>Ascomycota</taxon>
        <taxon>Saccharomycotina</taxon>
        <taxon>Pichiomycetes</taxon>
        <taxon>Debaryomycetaceae</taxon>
        <taxon>Candida/Lodderomyces clade</taxon>
        <taxon>Lodderomyces</taxon>
    </lineage>
</organism>
<evidence type="ECO:0000259" key="6">
    <source>
        <dbReference type="Pfam" id="PF05726"/>
    </source>
</evidence>
<dbReference type="Proteomes" id="UP000001996">
    <property type="component" value="Unassembled WGS sequence"/>
</dbReference>
<comment type="similarity">
    <text evidence="1 2">Belongs to the pirin family.</text>
</comment>
<protein>
    <recommendedName>
        <fullName evidence="9">Pirin</fullName>
    </recommendedName>
</protein>
<dbReference type="InterPro" id="IPR012093">
    <property type="entry name" value="Pirin"/>
</dbReference>
<gene>
    <name evidence="7" type="ORF">LELG_01711</name>
</gene>
<sequence>MQYFPILVSIGFFVISFFIQTNIVVQAKKVSLPLQQQEIHTPKIINSTESDMALARRIAKIVTAREQAEGAGARVRRSIGTINQRTFSPFLLFDHFISSDSNGFPEHPHRGQETITLMLHGAFAHEDFTGSKGMLYAGDLQFMTAGRGVVHSEMPVPSTDGIPTQGLQLWVDLPNELKDSAPRYRDLREWEIPTVTADEGKVTVKVISGTSYGVESVKDLAYTPVNYYQYKVKAGGEFKQELQPGFNYFLYTIKGNTLVLNEDTKVDQFQNVFFEKDGEFISGKNVATKESDDTDVEFVLIGGKILDQEIVHYGPFVVDCKANVQKAILDYQYARNGFENLKTWRTLISNGVTPEMIEGPLQGNLELRAQKRAKYFEEREKLNAEKDKAKASLAHAEKVAEPIPAKDEL</sequence>
<accession>A5DWH5</accession>
<dbReference type="PANTHER" id="PTHR13903:SF8">
    <property type="entry name" value="PIRIN"/>
    <property type="match status" value="1"/>
</dbReference>
<evidence type="ECO:0000256" key="1">
    <source>
        <dbReference type="ARBA" id="ARBA00008416"/>
    </source>
</evidence>
<evidence type="ECO:0008006" key="9">
    <source>
        <dbReference type="Google" id="ProtNLM"/>
    </source>
</evidence>
<evidence type="ECO:0000256" key="3">
    <source>
        <dbReference type="SAM" id="MobiDB-lite"/>
    </source>
</evidence>
<proteinExistence type="inferred from homology"/>
<dbReference type="InterPro" id="IPR014710">
    <property type="entry name" value="RmlC-like_jellyroll"/>
</dbReference>
<feature type="transmembrane region" description="Helical" evidence="4">
    <location>
        <begin position="6"/>
        <end position="25"/>
    </location>
</feature>
<dbReference type="eggNOG" id="ENOG502QQ5A">
    <property type="taxonomic scope" value="Eukaryota"/>
</dbReference>
<keyword evidence="4" id="KW-0812">Transmembrane</keyword>
<dbReference type="KEGG" id="lel:PVL30_001683"/>
<keyword evidence="4" id="KW-1133">Transmembrane helix</keyword>
<dbReference type="Gene3D" id="2.60.120.10">
    <property type="entry name" value="Jelly Rolls"/>
    <property type="match status" value="2"/>
</dbReference>
<dbReference type="InterPro" id="IPR011051">
    <property type="entry name" value="RmlC_Cupin_sf"/>
</dbReference>
<feature type="domain" description="Pirin C-terminal" evidence="6">
    <location>
        <begin position="227"/>
        <end position="337"/>
    </location>
</feature>
<dbReference type="InterPro" id="IPR003829">
    <property type="entry name" value="Pirin_N_dom"/>
</dbReference>
<dbReference type="SUPFAM" id="SSF51182">
    <property type="entry name" value="RmlC-like cupins"/>
    <property type="match status" value="1"/>
</dbReference>
<dbReference type="VEuPathDB" id="FungiDB:LELG_01711"/>
<dbReference type="CDD" id="cd02909">
    <property type="entry name" value="cupin_pirin_N"/>
    <property type="match status" value="1"/>
</dbReference>
<dbReference type="CDD" id="cd02247">
    <property type="entry name" value="cupin_pirin_C"/>
    <property type="match status" value="1"/>
</dbReference>
<dbReference type="OrthoDB" id="198735at2759"/>
<keyword evidence="8" id="KW-1185">Reference proteome</keyword>
<name>A5DWH5_LODEL</name>
<dbReference type="Pfam" id="PF02678">
    <property type="entry name" value="Pirin"/>
    <property type="match status" value="1"/>
</dbReference>
<keyword evidence="4" id="KW-0472">Membrane</keyword>
<evidence type="ECO:0000313" key="7">
    <source>
        <dbReference type="EMBL" id="EDK43533.1"/>
    </source>
</evidence>
<reference evidence="7 8" key="1">
    <citation type="journal article" date="2009" name="Nature">
        <title>Evolution of pathogenicity and sexual reproduction in eight Candida genomes.</title>
        <authorList>
            <person name="Butler G."/>
            <person name="Rasmussen M.D."/>
            <person name="Lin M.F."/>
            <person name="Santos M.A."/>
            <person name="Sakthikumar S."/>
            <person name="Munro C.A."/>
            <person name="Rheinbay E."/>
            <person name="Grabherr M."/>
            <person name="Forche A."/>
            <person name="Reedy J.L."/>
            <person name="Agrafioti I."/>
            <person name="Arnaud M.B."/>
            <person name="Bates S."/>
            <person name="Brown A.J."/>
            <person name="Brunke S."/>
            <person name="Costanzo M.C."/>
            <person name="Fitzpatrick D.A."/>
            <person name="de Groot P.W."/>
            <person name="Harris D."/>
            <person name="Hoyer L.L."/>
            <person name="Hube B."/>
            <person name="Klis F.M."/>
            <person name="Kodira C."/>
            <person name="Lennard N."/>
            <person name="Logue M.E."/>
            <person name="Martin R."/>
            <person name="Neiman A.M."/>
            <person name="Nikolaou E."/>
            <person name="Quail M.A."/>
            <person name="Quinn J."/>
            <person name="Santos M.C."/>
            <person name="Schmitzberger F.F."/>
            <person name="Sherlock G."/>
            <person name="Shah P."/>
            <person name="Silverstein K.A."/>
            <person name="Skrzypek M.S."/>
            <person name="Soll D."/>
            <person name="Staggs R."/>
            <person name="Stansfield I."/>
            <person name="Stumpf M.P."/>
            <person name="Sudbery P.E."/>
            <person name="Srikantha T."/>
            <person name="Zeng Q."/>
            <person name="Berman J."/>
            <person name="Berriman M."/>
            <person name="Heitman J."/>
            <person name="Gow N.A."/>
            <person name="Lorenz M.C."/>
            <person name="Birren B.W."/>
            <person name="Kellis M."/>
            <person name="Cuomo C.A."/>
        </authorList>
    </citation>
    <scope>NUCLEOTIDE SEQUENCE [LARGE SCALE GENOMIC DNA]</scope>
    <source>
        <strain evidence="8">ATCC 11503 / BCRC 21390 / CBS 2605 / JCM 1781 / NBRC 1676 / NRRL YB-4239</strain>
    </source>
</reference>
<dbReference type="Pfam" id="PF05726">
    <property type="entry name" value="Pirin_C"/>
    <property type="match status" value="1"/>
</dbReference>
<dbReference type="EMBL" id="CH981525">
    <property type="protein sequence ID" value="EDK43533.1"/>
    <property type="molecule type" value="Genomic_DNA"/>
</dbReference>
<evidence type="ECO:0000259" key="5">
    <source>
        <dbReference type="Pfam" id="PF02678"/>
    </source>
</evidence>
<feature type="domain" description="Pirin N-terminal" evidence="5">
    <location>
        <begin position="73"/>
        <end position="171"/>
    </location>
</feature>
<dbReference type="STRING" id="379508.A5DWH5"/>
<dbReference type="HOGENOM" id="CLU_045717_0_1_1"/>
<evidence type="ECO:0000256" key="2">
    <source>
        <dbReference type="RuleBase" id="RU003457"/>
    </source>
</evidence>
<dbReference type="AlphaFoldDB" id="A5DWH5"/>
<dbReference type="OMA" id="TPWHPHR"/>
<evidence type="ECO:0000256" key="4">
    <source>
        <dbReference type="SAM" id="Phobius"/>
    </source>
</evidence>
<feature type="region of interest" description="Disordered" evidence="3">
    <location>
        <begin position="386"/>
        <end position="409"/>
    </location>
</feature>
<evidence type="ECO:0000313" key="8">
    <source>
        <dbReference type="Proteomes" id="UP000001996"/>
    </source>
</evidence>
<dbReference type="InterPro" id="IPR008778">
    <property type="entry name" value="Pirin_C_dom"/>
</dbReference>
<dbReference type="GeneID" id="5233803"/>
<dbReference type="PANTHER" id="PTHR13903">
    <property type="entry name" value="PIRIN-RELATED"/>
    <property type="match status" value="1"/>
</dbReference>
<dbReference type="InParanoid" id="A5DWH5"/>